<feature type="domain" description="Carboxylesterase type B" evidence="2">
    <location>
        <begin position="17"/>
        <end position="417"/>
    </location>
</feature>
<dbReference type="OrthoDB" id="19653at2759"/>
<proteinExistence type="predicted"/>
<dbReference type="Pfam" id="PF00135">
    <property type="entry name" value="COesterase"/>
    <property type="match status" value="1"/>
</dbReference>
<gene>
    <name evidence="3" type="primary">jg25231</name>
    <name evidence="3" type="ORF">PAEG_LOCUS18645</name>
</gene>
<keyword evidence="4" id="KW-1185">Reference proteome</keyword>
<dbReference type="PANTHER" id="PTHR11559">
    <property type="entry name" value="CARBOXYLESTERASE"/>
    <property type="match status" value="1"/>
</dbReference>
<dbReference type="Proteomes" id="UP000838756">
    <property type="component" value="Unassembled WGS sequence"/>
</dbReference>
<evidence type="ECO:0000313" key="3">
    <source>
        <dbReference type="EMBL" id="CAH2242317.1"/>
    </source>
</evidence>
<comment type="caution">
    <text evidence="3">The sequence shown here is derived from an EMBL/GenBank/DDBJ whole genome shotgun (WGS) entry which is preliminary data.</text>
</comment>
<dbReference type="InterPro" id="IPR029058">
    <property type="entry name" value="AB_hydrolase_fold"/>
</dbReference>
<organism evidence="3 4">
    <name type="scientific">Pararge aegeria aegeria</name>
    <dbReference type="NCBI Taxonomy" id="348720"/>
    <lineage>
        <taxon>Eukaryota</taxon>
        <taxon>Metazoa</taxon>
        <taxon>Ecdysozoa</taxon>
        <taxon>Arthropoda</taxon>
        <taxon>Hexapoda</taxon>
        <taxon>Insecta</taxon>
        <taxon>Pterygota</taxon>
        <taxon>Neoptera</taxon>
        <taxon>Endopterygota</taxon>
        <taxon>Lepidoptera</taxon>
        <taxon>Glossata</taxon>
        <taxon>Ditrysia</taxon>
        <taxon>Papilionoidea</taxon>
        <taxon>Nymphalidae</taxon>
        <taxon>Satyrinae</taxon>
        <taxon>Satyrini</taxon>
        <taxon>Parargina</taxon>
        <taxon>Pararge</taxon>
    </lineage>
</organism>
<accession>A0A8S4RYS1</accession>
<dbReference type="SUPFAM" id="SSF53474">
    <property type="entry name" value="alpha/beta-Hydrolases"/>
    <property type="match status" value="1"/>
</dbReference>
<sequence length="520" mass="57301">MWLLLCLCALAHAQQLPRVNTTQGVVVGRHVEDGDYLTFYGIRYGGNPTGENRFKAPTTPPVNSEEFQAVDNSVICAQPSSNGFIGTEDCLVLNILTKNLTTPKPVFVWIEGEDYELTSTTPYPFENLVEDLVIVKINYRLSIFGFLCLGVSDAPGNAGLKDIVQGLKWIKENIAGFGGDPNNVVLVGHGSGAAMVDLITLSPMSQNLAHKAIVLSGSALAPWAVSYNPVSHAQKVAENLGYTDMSRTDLAKKLASTETTVLIRALSSIKFNDTSLLFAPCVENINLNPSDTFLEEAPINILKSGNFSQIPYLAAFANMEGTLRAPQAVNGDWLQRMDTNFDDFIQVDLAFEFEENKTAIAKNIRDFYFGQSTIGMVNIEKYLDYYGDTLIILPMIRGSQERAWKSSENVYLLKFSVNVARRFTEFAYTGSPSLPPPHTGTIWIPITSQATSILHFNGGFSGDNHLFTQGVSREIKSEAIAFWNPIFDTHYRAPKPVSSAESLFTFGLVILVTQALLRFF</sequence>
<dbReference type="InterPro" id="IPR002018">
    <property type="entry name" value="CarbesteraseB"/>
</dbReference>
<evidence type="ECO:0000256" key="1">
    <source>
        <dbReference type="ARBA" id="ARBA00023180"/>
    </source>
</evidence>
<dbReference type="AlphaFoldDB" id="A0A8S4RYS1"/>
<name>A0A8S4RYS1_9NEOP</name>
<keyword evidence="1" id="KW-0325">Glycoprotein</keyword>
<evidence type="ECO:0000259" key="2">
    <source>
        <dbReference type="Pfam" id="PF00135"/>
    </source>
</evidence>
<evidence type="ECO:0000313" key="4">
    <source>
        <dbReference type="Proteomes" id="UP000838756"/>
    </source>
</evidence>
<reference evidence="3" key="1">
    <citation type="submission" date="2022-03" db="EMBL/GenBank/DDBJ databases">
        <authorList>
            <person name="Lindestad O."/>
        </authorList>
    </citation>
    <scope>NUCLEOTIDE SEQUENCE</scope>
</reference>
<dbReference type="EMBL" id="CAKXAJ010025635">
    <property type="protein sequence ID" value="CAH2242317.1"/>
    <property type="molecule type" value="Genomic_DNA"/>
</dbReference>
<dbReference type="InterPro" id="IPR050309">
    <property type="entry name" value="Type-B_Carboxylest/Lipase"/>
</dbReference>
<dbReference type="Gene3D" id="3.40.50.1820">
    <property type="entry name" value="alpha/beta hydrolase"/>
    <property type="match status" value="1"/>
</dbReference>
<protein>
    <submittedName>
        <fullName evidence="3">Jg25231 protein</fullName>
    </submittedName>
</protein>